<dbReference type="EMBL" id="LBUU01000003">
    <property type="protein sequence ID" value="KKQ70773.1"/>
    <property type="molecule type" value="Genomic_DNA"/>
</dbReference>
<reference evidence="11 12" key="1">
    <citation type="journal article" date="2015" name="Nature">
        <title>rRNA introns, odd ribosomes, and small enigmatic genomes across a large radiation of phyla.</title>
        <authorList>
            <person name="Brown C.T."/>
            <person name="Hug L.A."/>
            <person name="Thomas B.C."/>
            <person name="Sharon I."/>
            <person name="Castelle C.J."/>
            <person name="Singh A."/>
            <person name="Wilkins M.J."/>
            <person name="Williams K.H."/>
            <person name="Banfield J.F."/>
        </authorList>
    </citation>
    <scope>NUCLEOTIDE SEQUENCE [LARGE SCALE GENOMIC DNA]</scope>
</reference>
<keyword evidence="9 10" id="KW-0066">ATP synthesis</keyword>
<gene>
    <name evidence="10" type="primary">atpG</name>
    <name evidence="11" type="ORF">US91_C0003G0103</name>
</gene>
<dbReference type="GO" id="GO:0005524">
    <property type="term" value="F:ATP binding"/>
    <property type="evidence" value="ECO:0007669"/>
    <property type="project" value="UniProtKB-UniRule"/>
</dbReference>
<sequence length="323" mass="35810">MPSAKVIKTRIKSVNNTKKITKAMEMVAAAKMRRSVEAVLRTRTYANLSWTTVINLSKAVGAAGSLHPLLTKKEKVRKVAIILLTSNRGLCGGFNSAILKKTHDSVVKHEKNKDGEKIETEIIVVGKKGMGAYSRYGYKVIAEFPKVDIASEALEIRPIASMAVSGYLEGRFDKVMVAFTDFVSASSQAPRIKQLLPVDVVAEKDHYLGVVGRDTRVGLDQEYVKKKEEKYLKEKKDSYTFTFEPSPKEVLDDMVPRLIEIQLFQALLESNASEHSARMTAMHQASESAKDLADRLQLYYNKARQAAITNEIAEISAGANALK</sequence>
<dbReference type="Gene3D" id="3.40.1380.10">
    <property type="match status" value="1"/>
</dbReference>
<evidence type="ECO:0000256" key="1">
    <source>
        <dbReference type="ARBA" id="ARBA00003456"/>
    </source>
</evidence>
<dbReference type="PATRIC" id="fig|1618638.3.peg.457"/>
<dbReference type="PROSITE" id="PS00153">
    <property type="entry name" value="ATPASE_GAMMA"/>
    <property type="match status" value="1"/>
</dbReference>
<evidence type="ECO:0000256" key="4">
    <source>
        <dbReference type="ARBA" id="ARBA00022448"/>
    </source>
</evidence>
<comment type="similarity">
    <text evidence="3 10">Belongs to the ATPase gamma chain family.</text>
</comment>
<proteinExistence type="inferred from homology"/>
<dbReference type="PRINTS" id="PR00126">
    <property type="entry name" value="ATPASEGAMMA"/>
</dbReference>
<comment type="caution">
    <text evidence="11">The sequence shown here is derived from an EMBL/GenBank/DDBJ whole genome shotgun (WGS) entry which is preliminary data.</text>
</comment>
<keyword evidence="7 10" id="KW-0472">Membrane</keyword>
<accession>A0A0G0JTG1</accession>
<evidence type="ECO:0000256" key="5">
    <source>
        <dbReference type="ARBA" id="ARBA00022781"/>
    </source>
</evidence>
<dbReference type="AlphaFoldDB" id="A0A0G0JTG1"/>
<dbReference type="Gene3D" id="1.10.287.80">
    <property type="entry name" value="ATP synthase, gamma subunit, helix hairpin domain"/>
    <property type="match status" value="2"/>
</dbReference>
<evidence type="ECO:0000256" key="10">
    <source>
        <dbReference type="HAMAP-Rule" id="MF_00815"/>
    </source>
</evidence>
<dbReference type="InterPro" id="IPR035968">
    <property type="entry name" value="ATP_synth_F1_ATPase_gsu"/>
</dbReference>
<evidence type="ECO:0000313" key="12">
    <source>
        <dbReference type="Proteomes" id="UP000034022"/>
    </source>
</evidence>
<keyword evidence="8 10" id="KW-0139">CF(1)</keyword>
<dbReference type="HAMAP" id="MF_00815">
    <property type="entry name" value="ATP_synth_gamma_bact"/>
    <property type="match status" value="1"/>
</dbReference>
<keyword evidence="5 10" id="KW-0375">Hydrogen ion transport</keyword>
<protein>
    <recommendedName>
        <fullName evidence="10">ATP synthase gamma chain</fullName>
    </recommendedName>
    <alternativeName>
        <fullName evidence="10">ATP synthase F1 sector gamma subunit</fullName>
    </alternativeName>
    <alternativeName>
        <fullName evidence="10">F-ATPase gamma subunit</fullName>
    </alternativeName>
</protein>
<evidence type="ECO:0000256" key="7">
    <source>
        <dbReference type="ARBA" id="ARBA00023136"/>
    </source>
</evidence>
<dbReference type="PANTHER" id="PTHR11693:SF22">
    <property type="entry name" value="ATP SYNTHASE SUBUNIT GAMMA, MITOCHONDRIAL"/>
    <property type="match status" value="1"/>
</dbReference>
<keyword evidence="10" id="KW-1003">Cell membrane</keyword>
<keyword evidence="4 10" id="KW-0813">Transport</keyword>
<organism evidence="11 12">
    <name type="scientific">Candidatus Falkowbacteria bacterium GW2011_GWE1_38_31</name>
    <dbReference type="NCBI Taxonomy" id="1618638"/>
    <lineage>
        <taxon>Bacteria</taxon>
        <taxon>Candidatus Falkowiibacteriota</taxon>
    </lineage>
</organism>
<dbReference type="GO" id="GO:0045259">
    <property type="term" value="C:proton-transporting ATP synthase complex"/>
    <property type="evidence" value="ECO:0007669"/>
    <property type="project" value="UniProtKB-KW"/>
</dbReference>
<evidence type="ECO:0000256" key="3">
    <source>
        <dbReference type="ARBA" id="ARBA00007681"/>
    </source>
</evidence>
<dbReference type="Pfam" id="PF00231">
    <property type="entry name" value="ATP-synt"/>
    <property type="match status" value="1"/>
</dbReference>
<evidence type="ECO:0000256" key="6">
    <source>
        <dbReference type="ARBA" id="ARBA00023065"/>
    </source>
</evidence>
<dbReference type="PANTHER" id="PTHR11693">
    <property type="entry name" value="ATP SYNTHASE GAMMA CHAIN"/>
    <property type="match status" value="1"/>
</dbReference>
<dbReference type="CDD" id="cd12151">
    <property type="entry name" value="F1-ATPase_gamma"/>
    <property type="match status" value="1"/>
</dbReference>
<evidence type="ECO:0000256" key="2">
    <source>
        <dbReference type="ARBA" id="ARBA00004170"/>
    </source>
</evidence>
<comment type="subunit">
    <text evidence="10">F-type ATPases have 2 components, CF(1) - the catalytic core - and CF(0) - the membrane proton channel. CF(1) has five subunits: alpha(3), beta(3), gamma(1), delta(1), epsilon(1). CF(0) has three main subunits: a, b and c.</text>
</comment>
<dbReference type="Proteomes" id="UP000034022">
    <property type="component" value="Unassembled WGS sequence"/>
</dbReference>
<dbReference type="InterPro" id="IPR000131">
    <property type="entry name" value="ATP_synth_F1_gsu"/>
</dbReference>
<dbReference type="GO" id="GO:0046933">
    <property type="term" value="F:proton-transporting ATP synthase activity, rotational mechanism"/>
    <property type="evidence" value="ECO:0007669"/>
    <property type="project" value="UniProtKB-UniRule"/>
</dbReference>
<dbReference type="GO" id="GO:0005886">
    <property type="term" value="C:plasma membrane"/>
    <property type="evidence" value="ECO:0007669"/>
    <property type="project" value="UniProtKB-SubCell"/>
</dbReference>
<dbReference type="InterPro" id="IPR023632">
    <property type="entry name" value="ATP_synth_F1_gsu_CS"/>
</dbReference>
<keyword evidence="6 10" id="KW-0406">Ion transport</keyword>
<evidence type="ECO:0000256" key="8">
    <source>
        <dbReference type="ARBA" id="ARBA00023196"/>
    </source>
</evidence>
<evidence type="ECO:0000256" key="9">
    <source>
        <dbReference type="ARBA" id="ARBA00023310"/>
    </source>
</evidence>
<dbReference type="SUPFAM" id="SSF52943">
    <property type="entry name" value="ATP synthase (F1-ATPase), gamma subunit"/>
    <property type="match status" value="1"/>
</dbReference>
<comment type="subcellular location">
    <subcellularLocation>
        <location evidence="10">Cell membrane</location>
        <topology evidence="10">Peripheral membrane protein</topology>
    </subcellularLocation>
    <subcellularLocation>
        <location evidence="2">Membrane</location>
        <topology evidence="2">Peripheral membrane protein</topology>
    </subcellularLocation>
</comment>
<evidence type="ECO:0000313" key="11">
    <source>
        <dbReference type="EMBL" id="KKQ70773.1"/>
    </source>
</evidence>
<dbReference type="NCBIfam" id="TIGR01146">
    <property type="entry name" value="ATPsyn_F1gamma"/>
    <property type="match status" value="1"/>
</dbReference>
<comment type="function">
    <text evidence="1 10">Produces ATP from ADP in the presence of a proton gradient across the membrane. The gamma chain is believed to be important in regulating ATPase activity and the flow of protons through the CF(0) complex.</text>
</comment>
<name>A0A0G0JTG1_9BACT</name>
<dbReference type="GO" id="GO:0042777">
    <property type="term" value="P:proton motive force-driven plasma membrane ATP synthesis"/>
    <property type="evidence" value="ECO:0007669"/>
    <property type="project" value="UniProtKB-UniRule"/>
</dbReference>